<dbReference type="Proteomes" id="UP000429523">
    <property type="component" value="Unassembled WGS sequence"/>
</dbReference>
<dbReference type="OrthoDB" id="10321569at2759"/>
<evidence type="ECO:0000313" key="15">
    <source>
        <dbReference type="Proteomes" id="UP000440732"/>
    </source>
</evidence>
<dbReference type="PROSITE" id="PS51257">
    <property type="entry name" value="PROKAR_LIPOPROTEIN"/>
    <property type="match status" value="1"/>
</dbReference>
<dbReference type="AlphaFoldDB" id="A0A6A3FVT8"/>
<evidence type="ECO:0000313" key="13">
    <source>
        <dbReference type="Proteomes" id="UP000437068"/>
    </source>
</evidence>
<reference evidence="11 12" key="1">
    <citation type="submission" date="2018-08" db="EMBL/GenBank/DDBJ databases">
        <title>Genomic investigation of the strawberry pathogen Phytophthora fragariae indicates pathogenicity is determined by transcriptional variation in three key races.</title>
        <authorList>
            <person name="Adams T.M."/>
            <person name="Armitage A.D."/>
            <person name="Sobczyk M.K."/>
            <person name="Bates H.J."/>
            <person name="Dunwell J.M."/>
            <person name="Nellist C.F."/>
            <person name="Harrison R.J."/>
        </authorList>
    </citation>
    <scope>NUCLEOTIDE SEQUENCE [LARGE SCALE GENOMIC DNA]</scope>
    <source>
        <strain evidence="9 13">A4</strain>
        <strain evidence="8 14">BC-1</strain>
        <strain evidence="7 18">BC-23</strain>
        <strain evidence="6 12">NOV-27</strain>
        <strain evidence="5 15">NOV-5</strain>
        <strain evidence="4 16">NOV-71</strain>
        <strain evidence="10 19">NOV-77</strain>
        <strain evidence="1 11">NOV-9</strain>
        <strain evidence="3 20">ONT-3</strain>
        <strain evidence="2 17">SCRP245</strain>
    </source>
</reference>
<evidence type="ECO:0000313" key="17">
    <source>
        <dbReference type="Proteomes" id="UP000460718"/>
    </source>
</evidence>
<name>A0A6A3FVT8_9STRA</name>
<evidence type="ECO:0000313" key="9">
    <source>
        <dbReference type="EMBL" id="KAE9326646.1"/>
    </source>
</evidence>
<dbReference type="Proteomes" id="UP000433483">
    <property type="component" value="Unassembled WGS sequence"/>
</dbReference>
<evidence type="ECO:0000313" key="19">
    <source>
        <dbReference type="Proteomes" id="UP000486351"/>
    </source>
</evidence>
<evidence type="ECO:0000313" key="7">
    <source>
        <dbReference type="EMBL" id="KAE9252133.1"/>
    </source>
</evidence>
<evidence type="ECO:0000313" key="8">
    <source>
        <dbReference type="EMBL" id="KAE9254113.1"/>
    </source>
</evidence>
<dbReference type="Proteomes" id="UP000437068">
    <property type="component" value="Unassembled WGS sequence"/>
</dbReference>
<dbReference type="Proteomes" id="UP000440732">
    <property type="component" value="Unassembled WGS sequence"/>
</dbReference>
<gene>
    <name evidence="9" type="ORF">PF001_g2337</name>
    <name evidence="8" type="ORF">PF002_g3017</name>
    <name evidence="7" type="ORF">PF004_g2140</name>
    <name evidence="6" type="ORF">PF005_g2074</name>
    <name evidence="5" type="ORF">PF006_g1618</name>
    <name evidence="4" type="ORF">PF007_g2091</name>
    <name evidence="10" type="ORF">PF008_g7104</name>
    <name evidence="1" type="ORF">PF009_g2191</name>
    <name evidence="3" type="ORF">PF010_g7067</name>
    <name evidence="2" type="ORF">PF011_g1386</name>
</gene>
<comment type="caution">
    <text evidence="1">The sequence shown here is derived from an EMBL/GenBank/DDBJ whole genome shotgun (WGS) entry which is preliminary data.</text>
</comment>
<evidence type="ECO:0000313" key="6">
    <source>
        <dbReference type="EMBL" id="KAE9234044.1"/>
    </source>
</evidence>
<protein>
    <submittedName>
        <fullName evidence="1">Uncharacterized protein</fullName>
    </submittedName>
</protein>
<keyword evidence="12" id="KW-1185">Reference proteome</keyword>
<dbReference type="Proteomes" id="UP000460718">
    <property type="component" value="Unassembled WGS sequence"/>
</dbReference>
<dbReference type="EMBL" id="QXGC01000058">
    <property type="protein sequence ID" value="KAE9252133.1"/>
    <property type="molecule type" value="Genomic_DNA"/>
</dbReference>
<dbReference type="EMBL" id="QXGB01000053">
    <property type="protein sequence ID" value="KAE9234044.1"/>
    <property type="molecule type" value="Genomic_DNA"/>
</dbReference>
<dbReference type="EMBL" id="QXFZ01000054">
    <property type="protein sequence ID" value="KAE9136750.1"/>
    <property type="molecule type" value="Genomic_DNA"/>
</dbReference>
<dbReference type="Proteomes" id="UP000488956">
    <property type="component" value="Unassembled WGS sequence"/>
</dbReference>
<dbReference type="Proteomes" id="UP000486351">
    <property type="component" value="Unassembled WGS sequence"/>
</dbReference>
<dbReference type="EMBL" id="QXGD01000082">
    <property type="protein sequence ID" value="KAE9254113.1"/>
    <property type="molecule type" value="Genomic_DNA"/>
</dbReference>
<evidence type="ECO:0000313" key="12">
    <source>
        <dbReference type="Proteomes" id="UP000433483"/>
    </source>
</evidence>
<evidence type="ECO:0000313" key="2">
    <source>
        <dbReference type="EMBL" id="KAE9028833.1"/>
    </source>
</evidence>
<dbReference type="Proteomes" id="UP000440367">
    <property type="component" value="Unassembled WGS sequence"/>
</dbReference>
<evidence type="ECO:0000313" key="10">
    <source>
        <dbReference type="EMBL" id="KAE9348983.1"/>
    </source>
</evidence>
<evidence type="ECO:0000313" key="18">
    <source>
        <dbReference type="Proteomes" id="UP000476176"/>
    </source>
</evidence>
<organism evidence="1 11">
    <name type="scientific">Phytophthora fragariae</name>
    <dbReference type="NCBI Taxonomy" id="53985"/>
    <lineage>
        <taxon>Eukaryota</taxon>
        <taxon>Sar</taxon>
        <taxon>Stramenopiles</taxon>
        <taxon>Oomycota</taxon>
        <taxon>Peronosporomycetes</taxon>
        <taxon>Peronosporales</taxon>
        <taxon>Peronosporaceae</taxon>
        <taxon>Phytophthora</taxon>
    </lineage>
</organism>
<evidence type="ECO:0000313" key="14">
    <source>
        <dbReference type="Proteomes" id="UP000440367"/>
    </source>
</evidence>
<evidence type="ECO:0000313" key="3">
    <source>
        <dbReference type="EMBL" id="KAE9121535.1"/>
    </source>
</evidence>
<accession>A0A6A3FVT8</accession>
<dbReference type="Proteomes" id="UP000441208">
    <property type="component" value="Unassembled WGS sequence"/>
</dbReference>
<evidence type="ECO:0000313" key="5">
    <source>
        <dbReference type="EMBL" id="KAE9154343.1"/>
    </source>
</evidence>
<dbReference type="EMBL" id="QXGE01000064">
    <property type="protein sequence ID" value="KAE9326646.1"/>
    <property type="molecule type" value="Genomic_DNA"/>
</dbReference>
<evidence type="ECO:0000313" key="16">
    <source>
        <dbReference type="Proteomes" id="UP000441208"/>
    </source>
</evidence>
<evidence type="ECO:0000313" key="4">
    <source>
        <dbReference type="EMBL" id="KAE9136750.1"/>
    </source>
</evidence>
<evidence type="ECO:0000313" key="11">
    <source>
        <dbReference type="Proteomes" id="UP000429523"/>
    </source>
</evidence>
<evidence type="ECO:0000313" key="1">
    <source>
        <dbReference type="EMBL" id="KAE8948250.1"/>
    </source>
</evidence>
<evidence type="ECO:0000313" key="20">
    <source>
        <dbReference type="Proteomes" id="UP000488956"/>
    </source>
</evidence>
<sequence length="62" mass="6950">MVSKRKTFSSATALTVNSVFGACSAYATMPPSRCLRASAATTVRTRAMKLRLATEYYQIWYY</sequence>
<proteinExistence type="predicted"/>
<dbReference type="EMBL" id="QXFX01000296">
    <property type="protein sequence ID" value="KAE9121535.1"/>
    <property type="molecule type" value="Genomic_DNA"/>
</dbReference>
<dbReference type="EMBL" id="QXFY01000293">
    <property type="protein sequence ID" value="KAE9348983.1"/>
    <property type="molecule type" value="Genomic_DNA"/>
</dbReference>
<dbReference type="EMBL" id="QXGF01000056">
    <property type="protein sequence ID" value="KAE8948250.1"/>
    <property type="molecule type" value="Genomic_DNA"/>
</dbReference>
<dbReference type="EMBL" id="QXFW01000037">
    <property type="protein sequence ID" value="KAE9028833.1"/>
    <property type="molecule type" value="Genomic_DNA"/>
</dbReference>
<dbReference type="EMBL" id="QXGA01000041">
    <property type="protein sequence ID" value="KAE9154343.1"/>
    <property type="molecule type" value="Genomic_DNA"/>
</dbReference>
<dbReference type="Proteomes" id="UP000476176">
    <property type="component" value="Unassembled WGS sequence"/>
</dbReference>